<dbReference type="Proteomes" id="UP000181992">
    <property type="component" value="Unassembled WGS sequence"/>
</dbReference>
<accession>A0A1J4V651</accession>
<organism evidence="2 3">
    <name type="scientific">Candidatus Nomurabacteria bacterium CG1_02_43_90</name>
    <dbReference type="NCBI Taxonomy" id="1805281"/>
    <lineage>
        <taxon>Bacteria</taxon>
        <taxon>Candidatus Nomuraibacteriota</taxon>
    </lineage>
</organism>
<dbReference type="AlphaFoldDB" id="A0A1J4V651"/>
<comment type="caution">
    <text evidence="2">The sequence shown here is derived from an EMBL/GenBank/DDBJ whole genome shotgun (WGS) entry which is preliminary data.</text>
</comment>
<evidence type="ECO:0000313" key="3">
    <source>
        <dbReference type="Proteomes" id="UP000181992"/>
    </source>
</evidence>
<proteinExistence type="predicted"/>
<dbReference type="STRING" id="1805281.AUJ77_03480"/>
<dbReference type="EMBL" id="MNVN01000021">
    <property type="protein sequence ID" value="OIO30277.1"/>
    <property type="molecule type" value="Genomic_DNA"/>
</dbReference>
<sequence>MNEKTTAEEKEVTENSDPSKPYRKDIKYKMVAADHKKMFMRGGALFAGIVTLAFIFPSPFVAPYDIARIAKTDPMLISRTIVGEFGRTSDTATYFNSINPYTYDTREAYVDTPYRKYVASMGGFDVLADFSSKSAEVQKSFIDEAKQYFENPLSVGVTQVKLNPVITAVSALTSMATSALYEAVINQEDLNSNPTRSLRFLSDTGVMDIEALRVNMATEQWGMAREETPPELTHVPPGAWWFAPIGMLNSTVLANDPNGDRDAAIILGIVMLIFITFPYIPYLNRLSEKLNLAPFIWKDRSKKEE</sequence>
<keyword evidence="1" id="KW-1133">Transmembrane helix</keyword>
<evidence type="ECO:0000256" key="1">
    <source>
        <dbReference type="SAM" id="Phobius"/>
    </source>
</evidence>
<name>A0A1J4V651_9BACT</name>
<keyword evidence="1" id="KW-0812">Transmembrane</keyword>
<protein>
    <submittedName>
        <fullName evidence="2">Uncharacterized protein</fullName>
    </submittedName>
</protein>
<reference evidence="2 3" key="1">
    <citation type="journal article" date="2016" name="Environ. Microbiol.">
        <title>Genomic resolution of a cold subsurface aquifer community provides metabolic insights for novel microbes adapted to high CO concentrations.</title>
        <authorList>
            <person name="Probst A.J."/>
            <person name="Castelle C.J."/>
            <person name="Singh A."/>
            <person name="Brown C.T."/>
            <person name="Anantharaman K."/>
            <person name="Sharon I."/>
            <person name="Hug L.A."/>
            <person name="Burstein D."/>
            <person name="Emerson J.B."/>
            <person name="Thomas B.C."/>
            <person name="Banfield J.F."/>
        </authorList>
    </citation>
    <scope>NUCLEOTIDE SEQUENCE [LARGE SCALE GENOMIC DNA]</scope>
    <source>
        <strain evidence="2">CG1_02_43_90</strain>
    </source>
</reference>
<feature type="transmembrane region" description="Helical" evidence="1">
    <location>
        <begin position="263"/>
        <end position="282"/>
    </location>
</feature>
<feature type="transmembrane region" description="Helical" evidence="1">
    <location>
        <begin position="38"/>
        <end position="56"/>
    </location>
</feature>
<evidence type="ECO:0000313" key="2">
    <source>
        <dbReference type="EMBL" id="OIO30277.1"/>
    </source>
</evidence>
<keyword evidence="1" id="KW-0472">Membrane</keyword>
<gene>
    <name evidence="2" type="ORF">AUJ77_03480</name>
</gene>